<dbReference type="AlphaFoldDB" id="A0ABD1BCF8"/>
<protein>
    <recommendedName>
        <fullName evidence="3">Reverse transcriptase</fullName>
    </recommendedName>
</protein>
<evidence type="ECO:0000313" key="2">
    <source>
        <dbReference type="Proteomes" id="UP001558713"/>
    </source>
</evidence>
<comment type="caution">
    <text evidence="1">The sequence shown here is derived from an EMBL/GenBank/DDBJ whole genome shotgun (WGS) entry which is preliminary data.</text>
</comment>
<dbReference type="InterPro" id="IPR053134">
    <property type="entry name" value="RNA-dir_DNA_polymerase"/>
</dbReference>
<accession>A0ABD1BCF8</accession>
<dbReference type="InterPro" id="IPR043128">
    <property type="entry name" value="Rev_trsase/Diguanyl_cyclase"/>
</dbReference>
<dbReference type="Proteomes" id="UP001558713">
    <property type="component" value="Unassembled WGS sequence"/>
</dbReference>
<dbReference type="PANTHER" id="PTHR24559">
    <property type="entry name" value="TRANSPOSON TY3-I GAG-POL POLYPROTEIN"/>
    <property type="match status" value="1"/>
</dbReference>
<name>A0ABD1BCF8_CARAN</name>
<reference evidence="1 2" key="1">
    <citation type="submission" date="2024-04" db="EMBL/GenBank/DDBJ databases">
        <title>Genome assembly C_amara_ONT_v2.</title>
        <authorList>
            <person name="Yant L."/>
            <person name="Moore C."/>
            <person name="Slenker M."/>
        </authorList>
    </citation>
    <scope>NUCLEOTIDE SEQUENCE [LARGE SCALE GENOMIC DNA]</scope>
    <source>
        <tissue evidence="1">Leaf</tissue>
    </source>
</reference>
<evidence type="ECO:0008006" key="3">
    <source>
        <dbReference type="Google" id="ProtNLM"/>
    </source>
</evidence>
<gene>
    <name evidence="1" type="ORF">V5N11_034161</name>
</gene>
<organism evidence="1 2">
    <name type="scientific">Cardamine amara subsp. amara</name>
    <dbReference type="NCBI Taxonomy" id="228776"/>
    <lineage>
        <taxon>Eukaryota</taxon>
        <taxon>Viridiplantae</taxon>
        <taxon>Streptophyta</taxon>
        <taxon>Embryophyta</taxon>
        <taxon>Tracheophyta</taxon>
        <taxon>Spermatophyta</taxon>
        <taxon>Magnoliopsida</taxon>
        <taxon>eudicotyledons</taxon>
        <taxon>Gunneridae</taxon>
        <taxon>Pentapetalae</taxon>
        <taxon>rosids</taxon>
        <taxon>malvids</taxon>
        <taxon>Brassicales</taxon>
        <taxon>Brassicaceae</taxon>
        <taxon>Cardamineae</taxon>
        <taxon>Cardamine</taxon>
    </lineage>
</organism>
<sequence>MPWIDLAIISHELHVNQSFKPIKQKRRKLGPDRTKAVNDKAGSICEVKCPDWLANPVVVKNKNGKWRVCVNFTYINKASLKDSFPLSRIDRLVNLTARHELLSFMDALSRYNQIRMNPYN</sequence>
<keyword evidence="2" id="KW-1185">Reference proteome</keyword>
<dbReference type="InterPro" id="IPR043502">
    <property type="entry name" value="DNA/RNA_pol_sf"/>
</dbReference>
<dbReference type="Gene3D" id="3.30.70.270">
    <property type="match status" value="1"/>
</dbReference>
<dbReference type="EMBL" id="JBANAX010000338">
    <property type="protein sequence ID" value="KAL1213519.1"/>
    <property type="molecule type" value="Genomic_DNA"/>
</dbReference>
<dbReference type="PANTHER" id="PTHR24559:SF431">
    <property type="entry name" value="RNA-DIRECTED DNA POLYMERASE HOMOLOG"/>
    <property type="match status" value="1"/>
</dbReference>
<dbReference type="SUPFAM" id="SSF56672">
    <property type="entry name" value="DNA/RNA polymerases"/>
    <property type="match status" value="1"/>
</dbReference>
<evidence type="ECO:0000313" key="1">
    <source>
        <dbReference type="EMBL" id="KAL1213519.1"/>
    </source>
</evidence>
<proteinExistence type="predicted"/>
<dbReference type="Gene3D" id="3.10.10.10">
    <property type="entry name" value="HIV Type 1 Reverse Transcriptase, subunit A, domain 1"/>
    <property type="match status" value="1"/>
</dbReference>